<evidence type="ECO:0000313" key="1">
    <source>
        <dbReference type="Ensembl" id="ENSCLMP00005043727.1"/>
    </source>
</evidence>
<keyword evidence="2" id="KW-1185">Reference proteome</keyword>
<protein>
    <submittedName>
        <fullName evidence="1">Uncharacterized protein</fullName>
    </submittedName>
</protein>
<dbReference type="Proteomes" id="UP000694565">
    <property type="component" value="Unplaced"/>
</dbReference>
<proteinExistence type="predicted"/>
<dbReference type="AlphaFoldDB" id="A0A8C3G950"/>
<accession>A0A8C3G950</accession>
<evidence type="ECO:0000313" key="2">
    <source>
        <dbReference type="Proteomes" id="UP000694565"/>
    </source>
</evidence>
<reference evidence="1" key="2">
    <citation type="submission" date="2025-09" db="UniProtKB">
        <authorList>
            <consortium name="Ensembl"/>
        </authorList>
    </citation>
    <scope>IDENTIFICATION</scope>
</reference>
<name>A0A8C3G950_CYCLU</name>
<dbReference type="Ensembl" id="ENSCLMT00005045284.1">
    <property type="protein sequence ID" value="ENSCLMP00005043727.1"/>
    <property type="gene ID" value="ENSCLMG00005020307.1"/>
</dbReference>
<sequence length="55" mass="5687">IGSLFCPEGALKVLIMMSADSFCVLSPSLLVFLKDFHHVKGLGASPTVAGVVALV</sequence>
<organism evidence="1 2">
    <name type="scientific">Cyclopterus lumpus</name>
    <name type="common">Lumpsucker</name>
    <dbReference type="NCBI Taxonomy" id="8103"/>
    <lineage>
        <taxon>Eukaryota</taxon>
        <taxon>Metazoa</taxon>
        <taxon>Chordata</taxon>
        <taxon>Craniata</taxon>
        <taxon>Vertebrata</taxon>
        <taxon>Euteleostomi</taxon>
        <taxon>Actinopterygii</taxon>
        <taxon>Neopterygii</taxon>
        <taxon>Teleostei</taxon>
        <taxon>Neoteleostei</taxon>
        <taxon>Acanthomorphata</taxon>
        <taxon>Eupercaria</taxon>
        <taxon>Perciformes</taxon>
        <taxon>Cottioidei</taxon>
        <taxon>Cottales</taxon>
        <taxon>Cyclopteridae</taxon>
        <taxon>Cyclopterus</taxon>
    </lineage>
</organism>
<reference evidence="1" key="1">
    <citation type="submission" date="2025-08" db="UniProtKB">
        <authorList>
            <consortium name="Ensembl"/>
        </authorList>
    </citation>
    <scope>IDENTIFICATION</scope>
</reference>